<evidence type="ECO:0000313" key="1">
    <source>
        <dbReference type="EnsemblProtists" id="EOD05009"/>
    </source>
</evidence>
<dbReference type="AlphaFoldDB" id="A0A0D3I174"/>
<dbReference type="GeneID" id="17251181"/>
<protein>
    <recommendedName>
        <fullName evidence="3">GST C-terminal domain-containing protein</fullName>
    </recommendedName>
</protein>
<dbReference type="KEGG" id="ehx:EMIHUDRAFT_220491"/>
<dbReference type="PaxDb" id="2903-EOD05009"/>
<sequence>MRDLQRWYEAVDGALAYKRCRPLLYGWLEKAQIELGSYGPDGAARQRDRDEFEGDFASATARESATLCP</sequence>
<organism evidence="1 2">
    <name type="scientific">Emiliania huxleyi (strain CCMP1516)</name>
    <dbReference type="NCBI Taxonomy" id="280463"/>
    <lineage>
        <taxon>Eukaryota</taxon>
        <taxon>Haptista</taxon>
        <taxon>Haptophyta</taxon>
        <taxon>Prymnesiophyceae</taxon>
        <taxon>Isochrysidales</taxon>
        <taxon>Noelaerhabdaceae</taxon>
        <taxon>Emiliania</taxon>
    </lineage>
</organism>
<dbReference type="EnsemblProtists" id="EOD05009">
    <property type="protein sequence ID" value="EOD05009"/>
    <property type="gene ID" value="EMIHUDRAFT_220491"/>
</dbReference>
<reference evidence="2" key="1">
    <citation type="journal article" date="2013" name="Nature">
        <title>Pan genome of the phytoplankton Emiliania underpins its global distribution.</title>
        <authorList>
            <person name="Read B.A."/>
            <person name="Kegel J."/>
            <person name="Klute M.J."/>
            <person name="Kuo A."/>
            <person name="Lefebvre S.C."/>
            <person name="Maumus F."/>
            <person name="Mayer C."/>
            <person name="Miller J."/>
            <person name="Monier A."/>
            <person name="Salamov A."/>
            <person name="Young J."/>
            <person name="Aguilar M."/>
            <person name="Claverie J.M."/>
            <person name="Frickenhaus S."/>
            <person name="Gonzalez K."/>
            <person name="Herman E.K."/>
            <person name="Lin Y.C."/>
            <person name="Napier J."/>
            <person name="Ogata H."/>
            <person name="Sarno A.F."/>
            <person name="Shmutz J."/>
            <person name="Schroeder D."/>
            <person name="de Vargas C."/>
            <person name="Verret F."/>
            <person name="von Dassow P."/>
            <person name="Valentin K."/>
            <person name="Van de Peer Y."/>
            <person name="Wheeler G."/>
            <person name="Dacks J.B."/>
            <person name="Delwiche C.F."/>
            <person name="Dyhrman S.T."/>
            <person name="Glockner G."/>
            <person name="John U."/>
            <person name="Richards T."/>
            <person name="Worden A.Z."/>
            <person name="Zhang X."/>
            <person name="Grigoriev I.V."/>
            <person name="Allen A.E."/>
            <person name="Bidle K."/>
            <person name="Borodovsky M."/>
            <person name="Bowler C."/>
            <person name="Brownlee C."/>
            <person name="Cock J.M."/>
            <person name="Elias M."/>
            <person name="Gladyshev V.N."/>
            <person name="Groth M."/>
            <person name="Guda C."/>
            <person name="Hadaegh A."/>
            <person name="Iglesias-Rodriguez M.D."/>
            <person name="Jenkins J."/>
            <person name="Jones B.M."/>
            <person name="Lawson T."/>
            <person name="Leese F."/>
            <person name="Lindquist E."/>
            <person name="Lobanov A."/>
            <person name="Lomsadze A."/>
            <person name="Malik S.B."/>
            <person name="Marsh M.E."/>
            <person name="Mackinder L."/>
            <person name="Mock T."/>
            <person name="Mueller-Roeber B."/>
            <person name="Pagarete A."/>
            <person name="Parker M."/>
            <person name="Probert I."/>
            <person name="Quesneville H."/>
            <person name="Raines C."/>
            <person name="Rensing S.A."/>
            <person name="Riano-Pachon D.M."/>
            <person name="Richier S."/>
            <person name="Rokitta S."/>
            <person name="Shiraiwa Y."/>
            <person name="Soanes D.M."/>
            <person name="van der Giezen M."/>
            <person name="Wahlund T.M."/>
            <person name="Williams B."/>
            <person name="Wilson W."/>
            <person name="Wolfe G."/>
            <person name="Wurch L.L."/>
        </authorList>
    </citation>
    <scope>NUCLEOTIDE SEQUENCE</scope>
</reference>
<dbReference type="RefSeq" id="XP_005757438.1">
    <property type="nucleotide sequence ID" value="XM_005757381.1"/>
</dbReference>
<evidence type="ECO:0000313" key="2">
    <source>
        <dbReference type="Proteomes" id="UP000013827"/>
    </source>
</evidence>
<evidence type="ECO:0008006" key="3">
    <source>
        <dbReference type="Google" id="ProtNLM"/>
    </source>
</evidence>
<accession>A0A0D3I174</accession>
<name>A0A0D3I174_EMIH1</name>
<dbReference type="HOGENOM" id="CLU_2781232_0_0_1"/>
<keyword evidence="2" id="KW-1185">Reference proteome</keyword>
<proteinExistence type="predicted"/>
<reference evidence="1" key="2">
    <citation type="submission" date="2024-10" db="UniProtKB">
        <authorList>
            <consortium name="EnsemblProtists"/>
        </authorList>
    </citation>
    <scope>IDENTIFICATION</scope>
</reference>
<dbReference type="Proteomes" id="UP000013827">
    <property type="component" value="Unassembled WGS sequence"/>
</dbReference>